<protein>
    <submittedName>
        <fullName evidence="2">Uncharacterized protein</fullName>
    </submittedName>
</protein>
<dbReference type="PANTHER" id="PTHR46766:SF1">
    <property type="entry name" value="GLUTAMINE-RICH PROTEIN 2"/>
    <property type="match status" value="1"/>
</dbReference>
<dbReference type="RefSeq" id="WP_185063205.1">
    <property type="nucleotide sequence ID" value="NZ_BAABJP010000063.1"/>
</dbReference>
<feature type="compositionally biased region" description="Polar residues" evidence="1">
    <location>
        <begin position="125"/>
        <end position="139"/>
    </location>
</feature>
<feature type="compositionally biased region" description="Low complexity" evidence="1">
    <location>
        <begin position="1427"/>
        <end position="1475"/>
    </location>
</feature>
<feature type="compositionally biased region" description="Low complexity" evidence="1">
    <location>
        <begin position="1545"/>
        <end position="1578"/>
    </location>
</feature>
<proteinExistence type="predicted"/>
<feature type="compositionally biased region" description="Low complexity" evidence="1">
    <location>
        <begin position="434"/>
        <end position="450"/>
    </location>
</feature>
<keyword evidence="3" id="KW-1185">Reference proteome</keyword>
<feature type="compositionally biased region" description="Low complexity" evidence="1">
    <location>
        <begin position="1736"/>
        <end position="1760"/>
    </location>
</feature>
<feature type="compositionally biased region" description="Polar residues" evidence="1">
    <location>
        <begin position="1292"/>
        <end position="1308"/>
    </location>
</feature>
<accession>A0ABP9RCD5</accession>
<feature type="compositionally biased region" description="Low complexity" evidence="1">
    <location>
        <begin position="1788"/>
        <end position="1834"/>
    </location>
</feature>
<feature type="compositionally biased region" description="Low complexity" evidence="1">
    <location>
        <begin position="140"/>
        <end position="151"/>
    </location>
</feature>
<feature type="region of interest" description="Disordered" evidence="1">
    <location>
        <begin position="907"/>
        <end position="931"/>
    </location>
</feature>
<feature type="region of interest" description="Disordered" evidence="1">
    <location>
        <begin position="1009"/>
        <end position="1059"/>
    </location>
</feature>
<dbReference type="PANTHER" id="PTHR46766">
    <property type="entry name" value="GLUTAMINE-RICH PROTEIN 2"/>
    <property type="match status" value="1"/>
</dbReference>
<dbReference type="EMBL" id="BAABJP010000063">
    <property type="protein sequence ID" value="GAA5175042.1"/>
    <property type="molecule type" value="Genomic_DNA"/>
</dbReference>
<feature type="compositionally biased region" description="Polar residues" evidence="1">
    <location>
        <begin position="1217"/>
        <end position="1237"/>
    </location>
</feature>
<organism evidence="2 3">
    <name type="scientific">Pseudonocardia eucalypti</name>
    <dbReference type="NCBI Taxonomy" id="648755"/>
    <lineage>
        <taxon>Bacteria</taxon>
        <taxon>Bacillati</taxon>
        <taxon>Actinomycetota</taxon>
        <taxon>Actinomycetes</taxon>
        <taxon>Pseudonocardiales</taxon>
        <taxon>Pseudonocardiaceae</taxon>
        <taxon>Pseudonocardia</taxon>
    </lineage>
</organism>
<feature type="compositionally biased region" description="Low complexity" evidence="1">
    <location>
        <begin position="1675"/>
        <end position="1712"/>
    </location>
</feature>
<feature type="compositionally biased region" description="Polar residues" evidence="1">
    <location>
        <begin position="1492"/>
        <end position="1544"/>
    </location>
</feature>
<feature type="compositionally biased region" description="Polar residues" evidence="1">
    <location>
        <begin position="1176"/>
        <end position="1204"/>
    </location>
</feature>
<feature type="compositionally biased region" description="Basic and acidic residues" evidence="1">
    <location>
        <begin position="1835"/>
        <end position="1861"/>
    </location>
</feature>
<name>A0ABP9RCD5_9PSEU</name>
<dbReference type="InterPro" id="IPR002989">
    <property type="entry name" value="Mycobac_pentapep"/>
</dbReference>
<feature type="compositionally biased region" description="Polar residues" evidence="1">
    <location>
        <begin position="172"/>
        <end position="193"/>
    </location>
</feature>
<feature type="compositionally biased region" description="Polar residues" evidence="1">
    <location>
        <begin position="1038"/>
        <end position="1051"/>
    </location>
</feature>
<feature type="compositionally biased region" description="Polar residues" evidence="1">
    <location>
        <begin position="1358"/>
        <end position="1367"/>
    </location>
</feature>
<feature type="compositionally biased region" description="Low complexity" evidence="1">
    <location>
        <begin position="1391"/>
        <end position="1419"/>
    </location>
</feature>
<evidence type="ECO:0000313" key="2">
    <source>
        <dbReference type="EMBL" id="GAA5175042.1"/>
    </source>
</evidence>
<dbReference type="Proteomes" id="UP001428817">
    <property type="component" value="Unassembled WGS sequence"/>
</dbReference>
<feature type="compositionally biased region" description="Low complexity" evidence="1">
    <location>
        <begin position="1864"/>
        <end position="1909"/>
    </location>
</feature>
<feature type="compositionally biased region" description="Low complexity" evidence="1">
    <location>
        <begin position="1590"/>
        <end position="1667"/>
    </location>
</feature>
<feature type="region of interest" description="Disordered" evidence="1">
    <location>
        <begin position="776"/>
        <end position="878"/>
    </location>
</feature>
<feature type="region of interest" description="Disordered" evidence="1">
    <location>
        <begin position="434"/>
        <end position="458"/>
    </location>
</feature>
<sequence>MRSVVSDGLIRCMRTGVLAAPATFLLLASGFVLLVVGFAGTSGSAEAPVVVPVVAVSPAQGGPGDAGADPSGDYAVQQAAVGSASAAKPSQVNNSGGSAKRITGSTQYQQTADEMAAKSGKPTPETVNSTVQKTPETPVTTRAAAQRLTAAPVVQEEPETPVTARAPGERPTGQQAPVDQPVTPVTTRRQPGQGTDDVPSTPVTRRKPGETADDVPATPVFALAARRQTGGAAEEAPTGPVVTVAGRRVADARPTGARVDEAFADGNMRRAIRAATAPTDEDLPGFALTRADARGNQAGQASPGRKAPGQDVRTLLDGGADLVSGVVGTVAGKRAGEATHEALSGVADDVTRALRVGTRLAGGERGSLPDVDRIRDTAQRQVDPALRQVGERLDEIGKKGAGNAKGLFLENTGTAPGCVKGERCGPATEQARTMLTGGTGTRGPPAQTTANRTTYSSTEDQTYQLTAFDPEAQRAAQQANDQALNDRLAVINGQRGLDDAKKQLDAGKLTQAEYDKKVAAQKKLQTTSDASMTKVSPENAQLIDYVIDGQQQLGPQQAALDKRGKDLDAAWDAQRKNLAAGKFDIPGLVNNAIASGQYRRDLAEFDRYRDDVNTATDQLRQATGHDDITLGDPGGNGVACGSSGAFSRCEGTSFGQQESCQGLPGVSACNVSVGSGSTAASGKCPIDGAGCTTSATFGGHTASSGCKPGAYCETTATADWSGAYSECQAAKGCTGSSTARQSGREVSTATGKCEGDCGLWASAGADGVGEAHCQAGGGACDTDSTSTRTAPQPLAAAGAGAGAGQTGADRQPAASGSGQTGPNGQPVASQTAGSSMNGADTNGTARTGTPGSGTSGAPDAGQDPRGRTARASSHCESNTGECATFATADVNSEASARAGADVDCGGKAGCAGTGSTRTTTDAASGTGAKRHGETKSDCVVAAGSCHAGDQARADNPLRLDFQPGTEPGAWFGEPGGPALRTVDGDASGEGTARATVDCAGVTGCSGAAHTSTAASVTTAPTEPGRPGATRETHGQDSCLVTSADGCTSQSHSRADDQLYPTQWLGGRSYRDFSGGHNYGSHDGLGGSPAGVGPAGPGTGGSGTGGSGGSGAGVGAGSGGGGAGTGHGGNSGRLDDQTGASRLTACGAGVDCHPGAPDPAANGTTRTRGPPAPARQVSASSQAGSQIDCTNPTGCDASSISQTGGSASGDVPYRDSTGESTCNLRSATGCTSHSTTEVGNRLGTPNGKITASPDTPSDDQRTVRLGSAPVGQGEPVSTSRATAEGGCPADATGCTSQTRSATTSLNTAVSDRRTGSDATANCTGGGACVTPSHSDASTEPDYVVYDGATRKPLADQPTRGATSNSGSDASALRTADQDDPKTAPVRPVAQVSNWFNNGANNHGNGNNGNNNSGFFNAGDDNLGDHNRGNGNVGNQNVGNANTGNQNVGSGNTGNANTGNGNRGNANRGNGNTGNANQGDLNIGDANVGNRNLGNANHGSYNTGNNNRGSHNVGNANVGSHNVGNANQGSYNIGNANVGDHNQGNANRGSHNVGSGNRGSRNIGNGNVGSNNVGSGNHGSFNIGDANTGSYNRGNGNVGSHNVGNGNRGSYNVGSGNRGNRNVGNGNVGDYNVGSGNVGSHNVGNANHGSYNVGNHNVGNGNRGNYNVGDANVGSYNRGNGNVGNHNVGNGNRGNSNRGNENVGNRNVGNGNRGNDNRGDRNIGNANVGNYNRGDGNRGSYNVGSYNNGSYNVGNRNVGNHNVGDRNRGNDNVGNRNVGNRNIGDDNKGNDNAGNRNVGNNNAGDDNHGNNNVGNRNKGNDNAGDDNVGNDNIGNRNHGDRNVGDDNRGNDNAGDRNHGDRNVGSDNKGNDNVGNRNRGNNNQGNDNKGNNNTGNNNKGNDNVGNNLNGNKQKSPAEILTDPRFLAGVGTNGLKNYKRAEGTFGDAAKRHDERAKGARARGDLETAAKEERLAKQYKGLSDRLKTLTSPHAKGTPLVERLKRPLGNLPTMLQRGMAQSVFDHINRPGVPGQHPVKNALPFLRESKFGGDNLKELARRGLTKVGGVATLAFAGYDIYNSIKAGDSVPHAVVKTGSSVVISAAVGAGTQAAVAAGLTALAVPGAGWAVGAGILAGAAASYLLTKYDVPNKIADGAVWLGGKVADGAKAVGKGIANGAKKVAKFFGF</sequence>
<feature type="compositionally biased region" description="Low complexity" evidence="1">
    <location>
        <begin position="1009"/>
        <end position="1021"/>
    </location>
</feature>
<feature type="compositionally biased region" description="Low complexity" evidence="1">
    <location>
        <begin position="789"/>
        <end position="798"/>
    </location>
</feature>
<feature type="region of interest" description="Disordered" evidence="1">
    <location>
        <begin position="1492"/>
        <end position="1919"/>
    </location>
</feature>
<feature type="compositionally biased region" description="Polar residues" evidence="1">
    <location>
        <begin position="88"/>
        <end position="112"/>
    </location>
</feature>
<feature type="region of interest" description="Disordered" evidence="1">
    <location>
        <begin position="82"/>
        <end position="215"/>
    </location>
</feature>
<feature type="compositionally biased region" description="Gly residues" evidence="1">
    <location>
        <begin position="1082"/>
        <end position="1130"/>
    </location>
</feature>
<feature type="compositionally biased region" description="Polar residues" evidence="1">
    <location>
        <begin position="814"/>
        <end position="842"/>
    </location>
</feature>
<dbReference type="Pfam" id="PF01469">
    <property type="entry name" value="Pentapeptide_2"/>
    <property type="match status" value="6"/>
</dbReference>
<evidence type="ECO:0000256" key="1">
    <source>
        <dbReference type="SAM" id="MobiDB-lite"/>
    </source>
</evidence>
<evidence type="ECO:0000313" key="3">
    <source>
        <dbReference type="Proteomes" id="UP001428817"/>
    </source>
</evidence>
<comment type="caution">
    <text evidence="2">The sequence shown here is derived from an EMBL/GenBank/DDBJ whole genome shotgun (WGS) entry which is preliminary data.</text>
</comment>
<gene>
    <name evidence="2" type="ORF">GCM10023321_80200</name>
</gene>
<feature type="region of interest" description="Disordered" evidence="1">
    <location>
        <begin position="1075"/>
        <end position="1477"/>
    </location>
</feature>
<reference evidence="3" key="1">
    <citation type="journal article" date="2019" name="Int. J. Syst. Evol. Microbiol.">
        <title>The Global Catalogue of Microorganisms (GCM) 10K type strain sequencing project: providing services to taxonomists for standard genome sequencing and annotation.</title>
        <authorList>
            <consortium name="The Broad Institute Genomics Platform"/>
            <consortium name="The Broad Institute Genome Sequencing Center for Infectious Disease"/>
            <person name="Wu L."/>
            <person name="Ma J."/>
        </authorList>
    </citation>
    <scope>NUCLEOTIDE SEQUENCE [LARGE SCALE GENOMIC DNA]</scope>
    <source>
        <strain evidence="3">JCM 18303</strain>
    </source>
</reference>
<feature type="compositionally biased region" description="Polar residues" evidence="1">
    <location>
        <begin position="913"/>
        <end position="923"/>
    </location>
</feature>
<feature type="compositionally biased region" description="Low complexity" evidence="1">
    <location>
        <begin position="1768"/>
        <end position="1780"/>
    </location>
</feature>